<dbReference type="InterPro" id="IPR002068">
    <property type="entry name" value="A-crystallin/Hsp20_dom"/>
</dbReference>
<dbReference type="PANTHER" id="PTHR11527">
    <property type="entry name" value="HEAT-SHOCK PROTEIN 20 FAMILY MEMBER"/>
    <property type="match status" value="1"/>
</dbReference>
<dbReference type="OrthoDB" id="9808910at2"/>
<evidence type="ECO:0000313" key="5">
    <source>
        <dbReference type="EMBL" id="OAN52932.1"/>
    </source>
</evidence>
<organism evidence="5 6">
    <name type="scientific">Magnetospirillum moscoviense</name>
    <dbReference type="NCBI Taxonomy" id="1437059"/>
    <lineage>
        <taxon>Bacteria</taxon>
        <taxon>Pseudomonadati</taxon>
        <taxon>Pseudomonadota</taxon>
        <taxon>Alphaproteobacteria</taxon>
        <taxon>Rhodospirillales</taxon>
        <taxon>Rhodospirillaceae</taxon>
        <taxon>Magnetospirillum</taxon>
    </lineage>
</organism>
<proteinExistence type="inferred from homology"/>
<dbReference type="Gene3D" id="2.60.40.790">
    <property type="match status" value="1"/>
</dbReference>
<dbReference type="InterPro" id="IPR031107">
    <property type="entry name" value="Small_HSP"/>
</dbReference>
<evidence type="ECO:0000313" key="6">
    <source>
        <dbReference type="Proteomes" id="UP000078543"/>
    </source>
</evidence>
<sequence length="181" mass="19944">MTSRVIRRPPRSDSSVEAPPRQPLQGWHGEVDRLFEGFFPAAFGGSSQTAFGRALHELDSWLCRPAQGFDEPVPSVDIRELADCYQITTELPGLEAQDVDVTVKDGVLMIHGEKTVERSEDAESVQISERGFGTFERSFRLPEDADAKGIGAEFAKGILIVTVPKQEKAAGRDRKIAVKPH</sequence>
<comment type="similarity">
    <text evidence="1 2">Belongs to the small heat shock protein (HSP20) family.</text>
</comment>
<dbReference type="Pfam" id="PF00011">
    <property type="entry name" value="HSP20"/>
    <property type="match status" value="1"/>
</dbReference>
<evidence type="ECO:0000256" key="1">
    <source>
        <dbReference type="PROSITE-ProRule" id="PRU00285"/>
    </source>
</evidence>
<feature type="region of interest" description="Disordered" evidence="3">
    <location>
        <begin position="1"/>
        <end position="25"/>
    </location>
</feature>
<protein>
    <recommendedName>
        <fullName evidence="4">SHSP domain-containing protein</fullName>
    </recommendedName>
</protein>
<dbReference type="AlphaFoldDB" id="A0A178MV34"/>
<keyword evidence="6" id="KW-1185">Reference proteome</keyword>
<name>A0A178MV34_9PROT</name>
<accession>A0A178MV34</accession>
<evidence type="ECO:0000256" key="3">
    <source>
        <dbReference type="SAM" id="MobiDB-lite"/>
    </source>
</evidence>
<feature type="domain" description="SHSP" evidence="4">
    <location>
        <begin position="67"/>
        <end position="181"/>
    </location>
</feature>
<reference evidence="5 6" key="1">
    <citation type="submission" date="2016-04" db="EMBL/GenBank/DDBJ databases">
        <title>Draft genome sequence of freshwater magnetotactic bacteria Magnetospirillum marisnigri SP-1 and Magnetospirillum moscoviense BB-1.</title>
        <authorList>
            <person name="Koziaeva V."/>
            <person name="Dziuba M.V."/>
            <person name="Ivanov T.M."/>
            <person name="Kuznetsov B."/>
            <person name="Grouzdev D.S."/>
        </authorList>
    </citation>
    <scope>NUCLEOTIDE SEQUENCE [LARGE SCALE GENOMIC DNA]</scope>
    <source>
        <strain evidence="5 6">BB-1</strain>
    </source>
</reference>
<dbReference type="RefSeq" id="WP_068499048.1">
    <property type="nucleotide sequence ID" value="NZ_LWQU01000127.1"/>
</dbReference>
<comment type="caution">
    <text evidence="5">The sequence shown here is derived from an EMBL/GenBank/DDBJ whole genome shotgun (WGS) entry which is preliminary data.</text>
</comment>
<dbReference type="Proteomes" id="UP000078543">
    <property type="component" value="Unassembled WGS sequence"/>
</dbReference>
<evidence type="ECO:0000256" key="2">
    <source>
        <dbReference type="RuleBase" id="RU003616"/>
    </source>
</evidence>
<dbReference type="PROSITE" id="PS01031">
    <property type="entry name" value="SHSP"/>
    <property type="match status" value="1"/>
</dbReference>
<dbReference type="InterPro" id="IPR008978">
    <property type="entry name" value="HSP20-like_chaperone"/>
</dbReference>
<dbReference type="EMBL" id="LWQU01000127">
    <property type="protein sequence ID" value="OAN52932.1"/>
    <property type="molecule type" value="Genomic_DNA"/>
</dbReference>
<dbReference type="CDD" id="cd06464">
    <property type="entry name" value="ACD_sHsps-like"/>
    <property type="match status" value="1"/>
</dbReference>
<dbReference type="SUPFAM" id="SSF49764">
    <property type="entry name" value="HSP20-like chaperones"/>
    <property type="match status" value="1"/>
</dbReference>
<evidence type="ECO:0000259" key="4">
    <source>
        <dbReference type="PROSITE" id="PS01031"/>
    </source>
</evidence>
<dbReference type="STRING" id="1437059.A6A05_10235"/>
<gene>
    <name evidence="5" type="ORF">A6A05_10235</name>
</gene>